<keyword evidence="6" id="KW-0863">Zinc-finger</keyword>
<feature type="region of interest" description="Disordered" evidence="12">
    <location>
        <begin position="505"/>
        <end position="550"/>
    </location>
</feature>
<feature type="compositionally biased region" description="Basic and acidic residues" evidence="12">
    <location>
        <begin position="1108"/>
        <end position="1117"/>
    </location>
</feature>
<keyword evidence="8" id="KW-0805">Transcription regulation</keyword>
<feature type="compositionally biased region" description="Basic and acidic residues" evidence="12">
    <location>
        <begin position="1610"/>
        <end position="1621"/>
    </location>
</feature>
<dbReference type="Pfam" id="PF25580">
    <property type="entry name" value="TPR_Rlf"/>
    <property type="match status" value="1"/>
</dbReference>
<dbReference type="OMA" id="WQLDRIQ"/>
<dbReference type="PROSITE" id="PS00028">
    <property type="entry name" value="ZINC_FINGER_C2H2_1"/>
    <property type="match status" value="3"/>
</dbReference>
<evidence type="ECO:0000256" key="3">
    <source>
        <dbReference type="ARBA" id="ARBA00022553"/>
    </source>
</evidence>
<sequence length="1826" mass="201962">MVRMYVLCGSGYERASVGSMAEESTVCDLKGLKNQLEGLLSRYSRDELCSDTERFCSDFCTLVEEHAARWRLPLPQLRVLEIALCYFTRASSCFPANCDPALQTISSLALSVFELLLFFDQNDFSKEPLERFTATFQECHLVLAKHQNLHLLQVQRLVGGGGPWASPALQGILSQSSLPQHEVDAYIGSELPIFFELRVRFLLSRSRLGEAAALAKRCARHPGAGQHLFFLQVYLTRLHKTSQQDRLHTEVAEVSGKDAVHILCSLESEEEDELLLGLSSAFLSQQLRRGDMYYLGDLVLVWTNLHSRLKTPPQVLLAECRQLMKSATNVKSIFPFIRAVLQNVGEAGVQFCVELCANALQAGLPCDVTTKSLIYKTIAGLLPNDLEVCRACALLVFFQERTVESYKMVYLLYMLPDQEYDAEDGPIGNHVRFETLQVLKKDLHFDPEFWNLMTLRTNCLKLMSKKVVSAALEEVMEDKWISTYCAKDSAPGSGCRAKDKSNVLSAAKKRPQNQTGPDAASKRLKTGAGKTRLDDAKRKGGRALQESSPRSLRRSFWQLDRIHGGVALRYEDQRRTTRLSEKNPPKRRIRKPRWLLEDSGALEENLPLRIKRNGLKRGDCLKVLKRSKIGSMKNRAKPLRANHQNGFPSAPLAPPSPPQVILELSLPDNELMATFTEDACSRPRGFPQVLFYKPTVKRAAAAPSPEKTVHGKEVILRARDPGAFVQLLHCYVRRQKGKGPSSHAHASVSTITRSSLQASPPKDSPRDHAAETGGLKAPTRKGGGAREATEENVLLQTPTDPQSSSKVGTLPTPKPLEVPQTPAAKPSEDVEMEVTVASQSPVSDPVSKPEAEEEEPQTTKASEVLCPIRVDIHGEEPLRTSPSPPTQVLEQSSAEHERSDGSDSTATQQSDPEVSHDPSLQDRTDESAQVVPELSPERGPVENSTSGEPETELRSPGEPSPFFLPQLHNIKEEATPHEIGFDSPESSELKETFPESEESRLEYCCIFCEKDFKGCRVVAHAMFHYRKDECMFCGTAFTDDLLAMIHLSDHIEELKRLQAPPAPDDDDAKDSPAKAKTSSASSGSGKRGRPRKSSTSQKRTDSGPSEPRTLRSDDKHSQKQQTPHRVNGHTSKQISRLRRSVDTKEEPVQQEISQERPGSEAGSEAGSSSSVRAARKSPCLKKEKKTEPAKVPKKPLKDKKSVDPQEKAFCPVDGCSWSADLSKNRVAPLYHALEEHYGDSASLELAFRAGNGKCSICSRVMFSFQHFLHHVGRHKDSPRHPCLHQGCRARFKSGMEMRRHARKHSPLQAVCCLPGCPQLFICLWALNLHEKDHFSARPAKPAKNAPTPAGRKRRGSGDASEEPSGKKVGGESPLREDAKAPKIEEEPEPPSVPRLRLRRSSSEAPPSLMLKHRSKVRRKLEKLKIKRRRGRPLKASNENAPADRNPSKLETTNRLRVTRLRDHQKPPSNTLKLKAHHKIRNHQTLSNTSKKKKKKKKKKTIKSDQTPAKKPIPPAAPHRDAEASSCDVLPSHPGLTAAEQKSQKIPLATPKEKSQKSPPTTPKEKSQKIPPTTAEQKSQKNPPTTAEKKSQKNPPTTPKEKSQKIPLATAEKKPGSKETAKVKGGGAKNSAPKKVKPELLPQNDSTEAAVSQKEGSSADTSSSAPPQDVQQEETPATSEKQAEPNKDKSKKSRDGVQTEGPAGPAPETDTSSSAHTLNGKDPVQLRKTSVCNQTLALYGKKPYLRVPPTAYLDEKYTAMPKRRKTSLPPPPADEAFPEKTGAPAPRQRCAKCFATFTCGEELQSHLQRQNCSTLFGFDSDDEDGHS</sequence>
<gene>
    <name evidence="14" type="ORF">OJAV_G00017560</name>
</gene>
<feature type="domain" description="C2H2-type" evidence="13">
    <location>
        <begin position="1311"/>
        <end position="1333"/>
    </location>
</feature>
<evidence type="ECO:0000256" key="1">
    <source>
        <dbReference type="ARBA" id="ARBA00004123"/>
    </source>
</evidence>
<evidence type="ECO:0000256" key="4">
    <source>
        <dbReference type="ARBA" id="ARBA00022723"/>
    </source>
</evidence>
<feature type="compositionally biased region" description="Polar residues" evidence="12">
    <location>
        <begin position="1642"/>
        <end position="1679"/>
    </location>
</feature>
<keyword evidence="4" id="KW-0479">Metal-binding</keyword>
<dbReference type="SMART" id="SM00384">
    <property type="entry name" value="AT_hook"/>
    <property type="match status" value="2"/>
</dbReference>
<dbReference type="PANTHER" id="PTHR15507">
    <property type="entry name" value="ZINC FINGER PROTEIN RLF"/>
    <property type="match status" value="1"/>
</dbReference>
<dbReference type="PANTHER" id="PTHR15507:SF16">
    <property type="entry name" value="ZINC FINGER PROTEIN 654"/>
    <property type="match status" value="1"/>
</dbReference>
<keyword evidence="9" id="KW-0238">DNA-binding</keyword>
<feature type="region of interest" description="Disordered" evidence="12">
    <location>
        <begin position="1755"/>
        <end position="1784"/>
    </location>
</feature>
<feature type="region of interest" description="Disordered" evidence="12">
    <location>
        <begin position="735"/>
        <end position="964"/>
    </location>
</feature>
<comment type="similarity">
    <text evidence="2">Belongs to the krueppel C2H2-type zinc-finger protein family.</text>
</comment>
<feature type="compositionally biased region" description="Basic and acidic residues" evidence="12">
    <location>
        <begin position="913"/>
        <end position="926"/>
    </location>
</feature>
<feature type="compositionally biased region" description="Low complexity" evidence="12">
    <location>
        <begin position="1074"/>
        <end position="1084"/>
    </location>
</feature>
<dbReference type="InterPro" id="IPR013087">
    <property type="entry name" value="Znf_C2H2_type"/>
</dbReference>
<feature type="domain" description="C2H2-type" evidence="13">
    <location>
        <begin position="1282"/>
        <end position="1304"/>
    </location>
</feature>
<feature type="compositionally biased region" description="Basic and acidic residues" evidence="12">
    <location>
        <begin position="1445"/>
        <end position="1465"/>
    </location>
</feature>
<feature type="compositionally biased region" description="Basic and acidic residues" evidence="12">
    <location>
        <begin position="1139"/>
        <end position="1158"/>
    </location>
</feature>
<protein>
    <recommendedName>
        <fullName evidence="13">C2H2-type domain-containing protein</fullName>
    </recommendedName>
</protein>
<name>A0A3S2MVM5_ORYJA</name>
<keyword evidence="7" id="KW-0862">Zinc</keyword>
<dbReference type="InterPro" id="IPR052251">
    <property type="entry name" value="GH-ZnFinger_Regulators"/>
</dbReference>
<feature type="compositionally biased region" description="Basic and acidic residues" evidence="12">
    <location>
        <begin position="1363"/>
        <end position="1384"/>
    </location>
</feature>
<keyword evidence="3" id="KW-0597">Phosphoprotein</keyword>
<dbReference type="GO" id="GO:0003677">
    <property type="term" value="F:DNA binding"/>
    <property type="evidence" value="ECO:0007669"/>
    <property type="project" value="UniProtKB-KW"/>
</dbReference>
<feature type="compositionally biased region" description="Basic residues" evidence="12">
    <location>
        <begin position="1410"/>
        <end position="1432"/>
    </location>
</feature>
<keyword evidence="5" id="KW-0677">Repeat</keyword>
<reference evidence="14 15" key="2">
    <citation type="submission" date="2019-01" db="EMBL/GenBank/DDBJ databases">
        <title>A chromosome length genome reference of the Java medaka (oryzias javanicus).</title>
        <authorList>
            <person name="Herpin A."/>
            <person name="Takehana Y."/>
            <person name="Naruse K."/>
            <person name="Ansai S."/>
            <person name="Kawaguchi M."/>
        </authorList>
    </citation>
    <scope>NUCLEOTIDE SEQUENCE [LARGE SCALE GENOMIC DNA]</scope>
    <source>
        <strain evidence="14">RS831</strain>
        <tissue evidence="14">Whole body</tissue>
    </source>
</reference>
<dbReference type="EMBL" id="CM012438">
    <property type="protein sequence ID" value="RVE75503.1"/>
    <property type="molecule type" value="Genomic_DNA"/>
</dbReference>
<evidence type="ECO:0000256" key="5">
    <source>
        <dbReference type="ARBA" id="ARBA00022737"/>
    </source>
</evidence>
<feature type="compositionally biased region" description="Basic residues" evidence="12">
    <location>
        <begin position="1489"/>
        <end position="1500"/>
    </location>
</feature>
<comment type="subcellular location">
    <subcellularLocation>
        <location evidence="1">Nucleus</location>
    </subcellularLocation>
</comment>
<feature type="compositionally biased region" description="Polar residues" evidence="12">
    <location>
        <begin position="1569"/>
        <end position="1584"/>
    </location>
</feature>
<dbReference type="GO" id="GO:0008270">
    <property type="term" value="F:zinc ion binding"/>
    <property type="evidence" value="ECO:0007669"/>
    <property type="project" value="UniProtKB-KW"/>
</dbReference>
<keyword evidence="15" id="KW-1185">Reference proteome</keyword>
<evidence type="ECO:0000259" key="13">
    <source>
        <dbReference type="PROSITE" id="PS00028"/>
    </source>
</evidence>
<evidence type="ECO:0000313" key="14">
    <source>
        <dbReference type="EMBL" id="RVE75503.1"/>
    </source>
</evidence>
<dbReference type="OrthoDB" id="10029602at2759"/>
<feature type="domain" description="C2H2-type" evidence="13">
    <location>
        <begin position="1030"/>
        <end position="1050"/>
    </location>
</feature>
<evidence type="ECO:0000256" key="9">
    <source>
        <dbReference type="ARBA" id="ARBA00023125"/>
    </source>
</evidence>
<dbReference type="InterPro" id="IPR017956">
    <property type="entry name" value="AT_hook_DNA-bd_motif"/>
</dbReference>
<reference evidence="14 15" key="1">
    <citation type="submission" date="2018-11" db="EMBL/GenBank/DDBJ databases">
        <authorList>
            <person name="Lopez-Roques C."/>
            <person name="Donnadieu C."/>
            <person name="Bouchez O."/>
            <person name="Klopp C."/>
            <person name="Cabau C."/>
            <person name="Zahm M."/>
        </authorList>
    </citation>
    <scope>NUCLEOTIDE SEQUENCE [LARGE SCALE GENOMIC DNA]</scope>
    <source>
        <strain evidence="14">RS831</strain>
        <tissue evidence="14">Whole body</tissue>
    </source>
</reference>
<evidence type="ECO:0000256" key="8">
    <source>
        <dbReference type="ARBA" id="ARBA00023015"/>
    </source>
</evidence>
<feature type="compositionally biased region" description="Basic and acidic residues" evidence="12">
    <location>
        <begin position="1680"/>
        <end position="1696"/>
    </location>
</feature>
<evidence type="ECO:0000313" key="15">
    <source>
        <dbReference type="Proteomes" id="UP000283210"/>
    </source>
</evidence>
<keyword evidence="11" id="KW-0539">Nucleus</keyword>
<feature type="compositionally biased region" description="Polar residues" evidence="12">
    <location>
        <begin position="794"/>
        <end position="807"/>
    </location>
</feature>
<feature type="compositionally biased region" description="Polar residues" evidence="12">
    <location>
        <begin position="902"/>
        <end position="912"/>
    </location>
</feature>
<dbReference type="GO" id="GO:0000981">
    <property type="term" value="F:DNA-binding transcription factor activity, RNA polymerase II-specific"/>
    <property type="evidence" value="ECO:0007669"/>
    <property type="project" value="TreeGrafter"/>
</dbReference>
<evidence type="ECO:0000256" key="6">
    <source>
        <dbReference type="ARBA" id="ARBA00022771"/>
    </source>
</evidence>
<accession>A0A3S2MVM5</accession>
<evidence type="ECO:0000256" key="7">
    <source>
        <dbReference type="ARBA" id="ARBA00022833"/>
    </source>
</evidence>
<feature type="compositionally biased region" description="Polar residues" evidence="12">
    <location>
        <begin position="747"/>
        <end position="758"/>
    </location>
</feature>
<evidence type="ECO:0000256" key="12">
    <source>
        <dbReference type="SAM" id="MobiDB-lite"/>
    </source>
</evidence>
<keyword evidence="10" id="KW-0804">Transcription</keyword>
<evidence type="ECO:0000256" key="11">
    <source>
        <dbReference type="ARBA" id="ARBA00023242"/>
    </source>
</evidence>
<feature type="region of interest" description="Disordered" evidence="12">
    <location>
        <begin position="1059"/>
        <end position="1203"/>
    </location>
</feature>
<dbReference type="GO" id="GO:0005634">
    <property type="term" value="C:nucleus"/>
    <property type="evidence" value="ECO:0007669"/>
    <property type="project" value="UniProtKB-SubCell"/>
</dbReference>
<feature type="compositionally biased region" description="Basic and acidic residues" evidence="12">
    <location>
        <begin position="1180"/>
        <end position="1190"/>
    </location>
</feature>
<evidence type="ECO:0000256" key="2">
    <source>
        <dbReference type="ARBA" id="ARBA00006991"/>
    </source>
</evidence>
<dbReference type="InterPro" id="IPR057986">
    <property type="entry name" value="TPR_Rlf/292/654"/>
</dbReference>
<dbReference type="SMART" id="SM00355">
    <property type="entry name" value="ZnF_C2H2"/>
    <property type="match status" value="6"/>
</dbReference>
<feature type="compositionally biased region" description="Polar residues" evidence="12">
    <location>
        <begin position="1119"/>
        <end position="1134"/>
    </location>
</feature>
<feature type="compositionally biased region" description="Low complexity" evidence="12">
    <location>
        <begin position="1159"/>
        <end position="1172"/>
    </location>
</feature>
<proteinExistence type="inferred from homology"/>
<feature type="region of interest" description="Disordered" evidence="12">
    <location>
        <begin position="1337"/>
        <end position="1726"/>
    </location>
</feature>
<dbReference type="Proteomes" id="UP000283210">
    <property type="component" value="Chromosome 2"/>
</dbReference>
<evidence type="ECO:0000256" key="10">
    <source>
        <dbReference type="ARBA" id="ARBA00023163"/>
    </source>
</evidence>
<feature type="compositionally biased region" description="Low complexity" evidence="12">
    <location>
        <begin position="1337"/>
        <end position="1349"/>
    </location>
</feature>
<organism evidence="14 15">
    <name type="scientific">Oryzias javanicus</name>
    <name type="common">Javanese ricefish</name>
    <name type="synonym">Aplocheilus javanicus</name>
    <dbReference type="NCBI Taxonomy" id="123683"/>
    <lineage>
        <taxon>Eukaryota</taxon>
        <taxon>Metazoa</taxon>
        <taxon>Chordata</taxon>
        <taxon>Craniata</taxon>
        <taxon>Vertebrata</taxon>
        <taxon>Euteleostomi</taxon>
        <taxon>Actinopterygii</taxon>
        <taxon>Neopterygii</taxon>
        <taxon>Teleostei</taxon>
        <taxon>Neoteleostei</taxon>
        <taxon>Acanthomorphata</taxon>
        <taxon>Ovalentaria</taxon>
        <taxon>Atherinomorphae</taxon>
        <taxon>Beloniformes</taxon>
        <taxon>Adrianichthyidae</taxon>
        <taxon>Oryziinae</taxon>
        <taxon>Oryzias</taxon>
    </lineage>
</organism>